<keyword evidence="1" id="KW-0732">Signal</keyword>
<dbReference type="RefSeq" id="WP_171325306.1">
    <property type="nucleotide sequence ID" value="NZ_VTXO01000013.1"/>
</dbReference>
<dbReference type="PROSITE" id="PS51257">
    <property type="entry name" value="PROKAR_LIPOPROTEIN"/>
    <property type="match status" value="1"/>
</dbReference>
<sequence>MKKCVIASLVALMVGCTTLDSDSSFTDVVAQVETKQNYYLVEGKSFLPDVEVSKGAQLTQSNLALNYVAPHGPAAAPSSFIVMEVKYFKNYSEYKYVEIDGKKIPLKSLAPTAETCSDICTQRQLFRFDVSEESLAKGEQQGLRFALASSEQNKVFFDVAAGYIKAIRNSVDNKPMPSAATIVAPVVATTAIAQDLTEKSKSQEMAMYWFEQLDDKQKESVTNWAVSNRKNAAAKLDTADQAEQMFSYWFNKANESEKKTILVELINK</sequence>
<dbReference type="AlphaFoldDB" id="A0AAE5GUF4"/>
<evidence type="ECO:0000313" key="2">
    <source>
        <dbReference type="EMBL" id="NOI83196.1"/>
    </source>
</evidence>
<accession>A0AAE5GUF4</accession>
<name>A0AAE5GUF4_9VIBR</name>
<dbReference type="EMBL" id="VTXO01000013">
    <property type="protein sequence ID" value="NOI83196.1"/>
    <property type="molecule type" value="Genomic_DNA"/>
</dbReference>
<protein>
    <submittedName>
        <fullName evidence="2">DUF2057 domain-containing protein</fullName>
    </submittedName>
</protein>
<comment type="caution">
    <text evidence="2">The sequence shown here is derived from an EMBL/GenBank/DDBJ whole genome shotgun (WGS) entry which is preliminary data.</text>
</comment>
<organism evidence="2 3">
    <name type="scientific">Vibrio tubiashii</name>
    <dbReference type="NCBI Taxonomy" id="29498"/>
    <lineage>
        <taxon>Bacteria</taxon>
        <taxon>Pseudomonadati</taxon>
        <taxon>Pseudomonadota</taxon>
        <taxon>Gammaproteobacteria</taxon>
        <taxon>Vibrionales</taxon>
        <taxon>Vibrionaceae</taxon>
        <taxon>Vibrio</taxon>
        <taxon>Vibrio oreintalis group</taxon>
    </lineage>
</organism>
<proteinExistence type="predicted"/>
<dbReference type="Proteomes" id="UP000572722">
    <property type="component" value="Unassembled WGS sequence"/>
</dbReference>
<evidence type="ECO:0000313" key="3">
    <source>
        <dbReference type="Proteomes" id="UP000572722"/>
    </source>
</evidence>
<feature type="chain" id="PRO_5041927571" evidence="1">
    <location>
        <begin position="20"/>
        <end position="268"/>
    </location>
</feature>
<gene>
    <name evidence="2" type="ORF">F0237_21285</name>
</gene>
<evidence type="ECO:0000256" key="1">
    <source>
        <dbReference type="SAM" id="SignalP"/>
    </source>
</evidence>
<reference evidence="2 3" key="1">
    <citation type="submission" date="2019-08" db="EMBL/GenBank/DDBJ databases">
        <title>Draft genome sequencing and comparative genomics of hatchery-associated Vibrios.</title>
        <authorList>
            <person name="Kehlet-Delgado H."/>
            <person name="Mueller R.S."/>
        </authorList>
    </citation>
    <scope>NUCLEOTIDE SEQUENCE [LARGE SCALE GENOMIC DNA]</scope>
    <source>
        <strain evidence="2 3">01-65-5-1</strain>
    </source>
</reference>
<feature type="signal peptide" evidence="1">
    <location>
        <begin position="1"/>
        <end position="19"/>
    </location>
</feature>